<feature type="domain" description="DUF5008" evidence="1">
    <location>
        <begin position="26"/>
        <end position="118"/>
    </location>
</feature>
<proteinExistence type="predicted"/>
<organism evidence="2 3">
    <name type="scientific">Pedobacter yulinensis</name>
    <dbReference type="NCBI Taxonomy" id="2126353"/>
    <lineage>
        <taxon>Bacteria</taxon>
        <taxon>Pseudomonadati</taxon>
        <taxon>Bacteroidota</taxon>
        <taxon>Sphingobacteriia</taxon>
        <taxon>Sphingobacteriales</taxon>
        <taxon>Sphingobacteriaceae</taxon>
        <taxon>Pedobacter</taxon>
    </lineage>
</organism>
<evidence type="ECO:0000313" key="3">
    <source>
        <dbReference type="Proteomes" id="UP000240912"/>
    </source>
</evidence>
<dbReference type="AlphaFoldDB" id="A0A2T3HI07"/>
<dbReference type="Pfam" id="PF16400">
    <property type="entry name" value="DUF5008"/>
    <property type="match status" value="1"/>
</dbReference>
<gene>
    <name evidence="2" type="ORF">C7T94_14775</name>
</gene>
<dbReference type="InterPro" id="IPR014756">
    <property type="entry name" value="Ig_E-set"/>
</dbReference>
<evidence type="ECO:0000259" key="1">
    <source>
        <dbReference type="Pfam" id="PF16400"/>
    </source>
</evidence>
<dbReference type="InterPro" id="IPR013783">
    <property type="entry name" value="Ig-like_fold"/>
</dbReference>
<dbReference type="Gene3D" id="2.60.40.10">
    <property type="entry name" value="Immunoglobulins"/>
    <property type="match status" value="1"/>
</dbReference>
<accession>A0A2T3HI07</accession>
<dbReference type="Proteomes" id="UP000240912">
    <property type="component" value="Unassembled WGS sequence"/>
</dbReference>
<protein>
    <recommendedName>
        <fullName evidence="1">DUF5008 domain-containing protein</fullName>
    </recommendedName>
</protein>
<dbReference type="InterPro" id="IPR013431">
    <property type="entry name" value="Delta_60_rpt"/>
</dbReference>
<dbReference type="Gene3D" id="2.80.10.50">
    <property type="match status" value="2"/>
</dbReference>
<keyword evidence="3" id="KW-1185">Reference proteome</keyword>
<dbReference type="PROSITE" id="PS51257">
    <property type="entry name" value="PROKAR_LIPOPROTEIN"/>
    <property type="match status" value="1"/>
</dbReference>
<comment type="caution">
    <text evidence="2">The sequence shown here is derived from an EMBL/GenBank/DDBJ whole genome shotgun (WGS) entry which is preliminary data.</text>
</comment>
<name>A0A2T3HI07_9SPHI</name>
<reference evidence="2 3" key="1">
    <citation type="submission" date="2018-03" db="EMBL/GenBank/DDBJ databases">
        <authorList>
            <person name="Keele B.F."/>
        </authorList>
    </citation>
    <scope>NUCLEOTIDE SEQUENCE [LARGE SCALE GENOMIC DNA]</scope>
    <source>
        <strain evidence="2 3">YL28-9</strain>
    </source>
</reference>
<dbReference type="SUPFAM" id="SSF81296">
    <property type="entry name" value="E set domains"/>
    <property type="match status" value="1"/>
</dbReference>
<dbReference type="RefSeq" id="WP_107216191.1">
    <property type="nucleotide sequence ID" value="NZ_KZ686270.1"/>
</dbReference>
<sequence length="537" mass="58313">MKTCRQIMLGLAIGLLALQSCKEGPEVFDDPYADGKTPLGVALSQTEPPSPAQGSAGTEVTFKATGLDKYKDQLSFLFNGEKAEVVQITETSIRVKVPAVASSGVTSIAIGDQLVIGPEFRVTGFINLDPSFRVPAGTNGFVSQVYELPDGRNIVVGGFTNYDNKGISNILPINRIARTSRDGEYDRTFRTGKGANGQLSRIIEIGGRYIIAGGFSGYNQRTENISNLTSLFVNGSIDTVKIQTARRPTSTDTVTQKWFPRFNGGTTGFINRLYSHQGKILATGNFTHYVKRIYDKPNYDFTRDTVIVDSTEIRQIIRFNLDGSLDKTYRFNAGTNKGGVSANGPIDTYMHTDERLVVFGSFTTFDGQPANRIIRLTPAGTPDPTFNPGKGPNEGISSLTYNATTRKYILTGGFSQFNDRPSPGLVMLNEDGSVDPGFVPKAFFGGYPGFARQLRNGLIVVAGSFQKYDNVTRSGFMILNPDGTLAAGYNATGPFNGFIEDIVETTSADGKPALLIMGGFSRFDNQNTFNLTRVTIQ</sequence>
<dbReference type="Pfam" id="PF17164">
    <property type="entry name" value="DUF5122"/>
    <property type="match status" value="3"/>
</dbReference>
<dbReference type="InterPro" id="IPR032175">
    <property type="entry name" value="DUF5008"/>
</dbReference>
<dbReference type="OrthoDB" id="9805017at2"/>
<dbReference type="EMBL" id="PYLS01000006">
    <property type="protein sequence ID" value="PST82069.1"/>
    <property type="molecule type" value="Genomic_DNA"/>
</dbReference>
<evidence type="ECO:0000313" key="2">
    <source>
        <dbReference type="EMBL" id="PST82069.1"/>
    </source>
</evidence>